<sequence>MTVAVPSSAGALTTRWRRTAGTVSGGLMRVLLRGAGGAVAAVAVAQLHDAHDPGVLCLLRRFTGIPCPACGSTTVFIEAGHGNWAAALAANPVTVVAALALLLAPLGPGRWWWELSNKRRNAVIGTALLLAWTWQLNRLGISRP</sequence>
<dbReference type="InterPro" id="IPR021215">
    <property type="entry name" value="DUF2752"/>
</dbReference>
<keyword evidence="2" id="KW-1185">Reference proteome</keyword>
<dbReference type="Proteomes" id="UP001499987">
    <property type="component" value="Unassembled WGS sequence"/>
</dbReference>
<evidence type="ECO:0008006" key="3">
    <source>
        <dbReference type="Google" id="ProtNLM"/>
    </source>
</evidence>
<reference evidence="1 2" key="1">
    <citation type="journal article" date="2019" name="Int. J. Syst. Evol. Microbiol.">
        <title>The Global Catalogue of Microorganisms (GCM) 10K type strain sequencing project: providing services to taxonomists for standard genome sequencing and annotation.</title>
        <authorList>
            <consortium name="The Broad Institute Genomics Platform"/>
            <consortium name="The Broad Institute Genome Sequencing Center for Infectious Disease"/>
            <person name="Wu L."/>
            <person name="Ma J."/>
        </authorList>
    </citation>
    <scope>NUCLEOTIDE SEQUENCE [LARGE SCALE GENOMIC DNA]</scope>
    <source>
        <strain evidence="1 2">JCM 13002</strain>
    </source>
</reference>
<dbReference type="RefSeq" id="WP_344623516.1">
    <property type="nucleotide sequence ID" value="NZ_BAAALD010000017.1"/>
</dbReference>
<name>A0ABN1TF25_9ACTN</name>
<dbReference type="Pfam" id="PF10825">
    <property type="entry name" value="DUF2752"/>
    <property type="match status" value="1"/>
</dbReference>
<protein>
    <recommendedName>
        <fullName evidence="3">DUF2752 domain-containing protein</fullName>
    </recommendedName>
</protein>
<accession>A0ABN1TF25</accession>
<dbReference type="EMBL" id="BAAALD010000017">
    <property type="protein sequence ID" value="GAA1080472.1"/>
    <property type="molecule type" value="Genomic_DNA"/>
</dbReference>
<proteinExistence type="predicted"/>
<comment type="caution">
    <text evidence="1">The sequence shown here is derived from an EMBL/GenBank/DDBJ whole genome shotgun (WGS) entry which is preliminary data.</text>
</comment>
<evidence type="ECO:0000313" key="2">
    <source>
        <dbReference type="Proteomes" id="UP001499987"/>
    </source>
</evidence>
<evidence type="ECO:0000313" key="1">
    <source>
        <dbReference type="EMBL" id="GAA1080472.1"/>
    </source>
</evidence>
<gene>
    <name evidence="1" type="ORF">GCM10009663_23860</name>
</gene>
<organism evidence="1 2">
    <name type="scientific">Kitasatospora arboriphila</name>
    <dbReference type="NCBI Taxonomy" id="258052"/>
    <lineage>
        <taxon>Bacteria</taxon>
        <taxon>Bacillati</taxon>
        <taxon>Actinomycetota</taxon>
        <taxon>Actinomycetes</taxon>
        <taxon>Kitasatosporales</taxon>
        <taxon>Streptomycetaceae</taxon>
        <taxon>Kitasatospora</taxon>
    </lineage>
</organism>